<evidence type="ECO:0000313" key="8">
    <source>
        <dbReference type="Proteomes" id="UP001186944"/>
    </source>
</evidence>
<dbReference type="InterPro" id="IPR013083">
    <property type="entry name" value="Znf_RING/FYVE/PHD"/>
</dbReference>
<keyword evidence="8" id="KW-1185">Reference proteome</keyword>
<comment type="caution">
    <text evidence="7">The sequence shown here is derived from an EMBL/GenBank/DDBJ whole genome shotgun (WGS) entry which is preliminary data.</text>
</comment>
<dbReference type="AlphaFoldDB" id="A0AA88XNL3"/>
<dbReference type="InterPro" id="IPR001841">
    <property type="entry name" value="Znf_RING"/>
</dbReference>
<dbReference type="SUPFAM" id="SSF57850">
    <property type="entry name" value="RING/U-box"/>
    <property type="match status" value="1"/>
</dbReference>
<gene>
    <name evidence="7" type="ORF">FSP39_023633</name>
</gene>
<feature type="region of interest" description="Disordered" evidence="5">
    <location>
        <begin position="110"/>
        <end position="136"/>
    </location>
</feature>
<feature type="compositionally biased region" description="Basic and acidic residues" evidence="5">
    <location>
        <begin position="118"/>
        <end position="130"/>
    </location>
</feature>
<evidence type="ECO:0000256" key="3">
    <source>
        <dbReference type="ARBA" id="ARBA00022833"/>
    </source>
</evidence>
<evidence type="ECO:0000313" key="7">
    <source>
        <dbReference type="EMBL" id="KAK3088777.1"/>
    </source>
</evidence>
<feature type="domain" description="RING-type" evidence="6">
    <location>
        <begin position="24"/>
        <end position="67"/>
    </location>
</feature>
<dbReference type="Gene3D" id="3.30.40.10">
    <property type="entry name" value="Zinc/RING finger domain, C3HC4 (zinc finger)"/>
    <property type="match status" value="1"/>
</dbReference>
<dbReference type="Pfam" id="PF00097">
    <property type="entry name" value="zf-C3HC4"/>
    <property type="match status" value="1"/>
</dbReference>
<evidence type="ECO:0000256" key="4">
    <source>
        <dbReference type="PROSITE-ProRule" id="PRU00175"/>
    </source>
</evidence>
<dbReference type="InterPro" id="IPR047153">
    <property type="entry name" value="TRIM45/56/19-like"/>
</dbReference>
<evidence type="ECO:0000256" key="2">
    <source>
        <dbReference type="ARBA" id="ARBA00022771"/>
    </source>
</evidence>
<dbReference type="PROSITE" id="PS00518">
    <property type="entry name" value="ZF_RING_1"/>
    <property type="match status" value="1"/>
</dbReference>
<name>A0AA88XNL3_PINIB</name>
<keyword evidence="2 4" id="KW-0863">Zinc-finger</keyword>
<dbReference type="EMBL" id="VSWD01000011">
    <property type="protein sequence ID" value="KAK3088777.1"/>
    <property type="molecule type" value="Genomic_DNA"/>
</dbReference>
<accession>A0AA88XNL3</accession>
<keyword evidence="3" id="KW-0862">Zinc</keyword>
<keyword evidence="1" id="KW-0479">Metal-binding</keyword>
<proteinExistence type="predicted"/>
<protein>
    <recommendedName>
        <fullName evidence="6">RING-type domain-containing protein</fullName>
    </recommendedName>
</protein>
<dbReference type="PANTHER" id="PTHR25462">
    <property type="entry name" value="BONUS, ISOFORM C-RELATED"/>
    <property type="match status" value="1"/>
</dbReference>
<dbReference type="PROSITE" id="PS50089">
    <property type="entry name" value="ZF_RING_2"/>
    <property type="match status" value="1"/>
</dbReference>
<dbReference type="Proteomes" id="UP001186944">
    <property type="component" value="Unassembled WGS sequence"/>
</dbReference>
<evidence type="ECO:0000256" key="5">
    <source>
        <dbReference type="SAM" id="MobiDB-lite"/>
    </source>
</evidence>
<dbReference type="SMART" id="SM00184">
    <property type="entry name" value="RING"/>
    <property type="match status" value="1"/>
</dbReference>
<dbReference type="PANTHER" id="PTHR25462:SF296">
    <property type="entry name" value="MEIOTIC P26, ISOFORM F"/>
    <property type="match status" value="1"/>
</dbReference>
<reference evidence="7" key="1">
    <citation type="submission" date="2019-08" db="EMBL/GenBank/DDBJ databases">
        <title>The improved chromosome-level genome for the pearl oyster Pinctada fucata martensii using PacBio sequencing and Hi-C.</title>
        <authorList>
            <person name="Zheng Z."/>
        </authorList>
    </citation>
    <scope>NUCLEOTIDE SEQUENCE</scope>
    <source>
        <strain evidence="7">ZZ-2019</strain>
        <tissue evidence="7">Adductor muscle</tissue>
    </source>
</reference>
<organism evidence="7 8">
    <name type="scientific">Pinctada imbricata</name>
    <name type="common">Atlantic pearl-oyster</name>
    <name type="synonym">Pinctada martensii</name>
    <dbReference type="NCBI Taxonomy" id="66713"/>
    <lineage>
        <taxon>Eukaryota</taxon>
        <taxon>Metazoa</taxon>
        <taxon>Spiralia</taxon>
        <taxon>Lophotrochozoa</taxon>
        <taxon>Mollusca</taxon>
        <taxon>Bivalvia</taxon>
        <taxon>Autobranchia</taxon>
        <taxon>Pteriomorphia</taxon>
        <taxon>Pterioida</taxon>
        <taxon>Pterioidea</taxon>
        <taxon>Pteriidae</taxon>
        <taxon>Pinctada</taxon>
    </lineage>
</organism>
<dbReference type="InterPro" id="IPR017907">
    <property type="entry name" value="Znf_RING_CS"/>
</dbReference>
<evidence type="ECO:0000259" key="6">
    <source>
        <dbReference type="PROSITE" id="PS50089"/>
    </source>
</evidence>
<dbReference type="GO" id="GO:0008270">
    <property type="term" value="F:zinc ion binding"/>
    <property type="evidence" value="ECO:0007669"/>
    <property type="project" value="UniProtKB-KW"/>
</dbReference>
<sequence>MLEHEESDRNLEKIPLPLSQNLSCKLCLGLYREPKLLTCLHSFCRACLQTYCEDRGIGDELECPTCNEVTILPKDGIDGLVDNDIVVQRIQRNIDLFNICINLGEEYDGPPDANDEGDMSRDESGEDPKTSNRLQSIGATTVPKSYAFHQQQMLYRRRLQKMLSSLQNEAINIVYAIDVLNDEKQNTAKMKAKKKEMIQIRSRNIIDSVRRRERKLLSELEKSDCDKIFLDEIASAKTCLQGNMRKLLSVVDFVRLLIDSGNDIEVGNYFGLISNRVDSLAKAKMTLSKSSMDFNTPTGNLDDSIVDLFGSFSFKNEEIQIWEMPSEITHNALEEKIDEENDSGQPINGDENGDVTRRYSMTDNVPELPKSTIIEVPRRVSIAECSPLTLKKRPIRVSHSFDINFRAGEGEMMSTTPIETDISTNQLQIDRDETHMSPDESNPIKYRWRKMNRRHTVDDIQKEIQINDEKWDTLFPATPTDRSRTRVRHMSEDLHRTRQMINICKRQIAESKTRVIPEVSNYGSGSEFENELLSRDRFQQLRQSVKNKTARWRRLSFDS</sequence>
<dbReference type="InterPro" id="IPR018957">
    <property type="entry name" value="Znf_C3HC4_RING-type"/>
</dbReference>
<evidence type="ECO:0000256" key="1">
    <source>
        <dbReference type="ARBA" id="ARBA00022723"/>
    </source>
</evidence>